<dbReference type="Pfam" id="PF01541">
    <property type="entry name" value="GIY-YIG"/>
    <property type="match status" value="1"/>
</dbReference>
<sequence length="95" mass="11337">MKQPAIYILTNSSNSVLYIGVTGNLAQRVWLHRTGDIEGFTKKYNVHKLVYFEILDDFKLAIKREKQLKKWNRSWKDELISEVNPNWNDLYHEIL</sequence>
<keyword evidence="3" id="KW-0255">Endonuclease</keyword>
<keyword evidence="3" id="KW-0378">Hydrolase</keyword>
<dbReference type="RefSeq" id="WP_102296289.1">
    <property type="nucleotide sequence ID" value="NZ_JAAHTI010000001.1"/>
</dbReference>
<dbReference type="EMBL" id="MCSB01000024">
    <property type="protein sequence ID" value="PME27106.1"/>
    <property type="molecule type" value="Genomic_DNA"/>
</dbReference>
<dbReference type="Gene3D" id="3.40.1440.10">
    <property type="entry name" value="GIY-YIG endonuclease"/>
    <property type="match status" value="1"/>
</dbReference>
<dbReference type="PANTHER" id="PTHR34477:SF5">
    <property type="entry name" value="BSL5627 PROTEIN"/>
    <property type="match status" value="1"/>
</dbReference>
<evidence type="ECO:0000259" key="2">
    <source>
        <dbReference type="PROSITE" id="PS50164"/>
    </source>
</evidence>
<dbReference type="InterPro" id="IPR000305">
    <property type="entry name" value="GIY-YIG_endonuc"/>
</dbReference>
<dbReference type="GeneID" id="69649068"/>
<evidence type="ECO:0000256" key="1">
    <source>
        <dbReference type="ARBA" id="ARBA00007435"/>
    </source>
</evidence>
<proteinExistence type="inferred from homology"/>
<dbReference type="InterPro" id="IPR050190">
    <property type="entry name" value="UPF0213_domain"/>
</dbReference>
<dbReference type="PROSITE" id="PS50164">
    <property type="entry name" value="GIY_YIG"/>
    <property type="match status" value="1"/>
</dbReference>
<gene>
    <name evidence="3" type="ORF">BCV38_08660</name>
</gene>
<evidence type="ECO:0000313" key="4">
    <source>
        <dbReference type="Proteomes" id="UP000239763"/>
    </source>
</evidence>
<dbReference type="CDD" id="cd10448">
    <property type="entry name" value="GIY-YIG_unchar_3"/>
    <property type="match status" value="1"/>
</dbReference>
<protein>
    <submittedName>
        <fullName evidence="3">Endonuclease</fullName>
    </submittedName>
</protein>
<dbReference type="PANTHER" id="PTHR34477">
    <property type="entry name" value="UPF0213 PROTEIN YHBQ"/>
    <property type="match status" value="1"/>
</dbReference>
<dbReference type="GO" id="GO:0004519">
    <property type="term" value="F:endonuclease activity"/>
    <property type="evidence" value="ECO:0007669"/>
    <property type="project" value="UniProtKB-KW"/>
</dbReference>
<organism evidence="3 4">
    <name type="scientific">Vibrio lentus</name>
    <dbReference type="NCBI Taxonomy" id="136468"/>
    <lineage>
        <taxon>Bacteria</taxon>
        <taxon>Pseudomonadati</taxon>
        <taxon>Pseudomonadota</taxon>
        <taxon>Gammaproteobacteria</taxon>
        <taxon>Vibrionales</taxon>
        <taxon>Vibrionaceae</taxon>
        <taxon>Vibrio</taxon>
    </lineage>
</organism>
<dbReference type="SUPFAM" id="SSF82771">
    <property type="entry name" value="GIY-YIG endonuclease"/>
    <property type="match status" value="1"/>
</dbReference>
<dbReference type="Proteomes" id="UP000239763">
    <property type="component" value="Unassembled WGS sequence"/>
</dbReference>
<dbReference type="AlphaFoldDB" id="A0AA44VRG3"/>
<comment type="similarity">
    <text evidence="1">Belongs to the UPF0213 family.</text>
</comment>
<keyword evidence="4" id="KW-1185">Reference proteome</keyword>
<dbReference type="InterPro" id="IPR035901">
    <property type="entry name" value="GIY-YIG_endonuc_sf"/>
</dbReference>
<keyword evidence="3" id="KW-0540">Nuclease</keyword>
<name>A0AA44VRG3_9VIBR</name>
<accession>A0AA44VRG3</accession>
<dbReference type="SMART" id="SM00465">
    <property type="entry name" value="GIYc"/>
    <property type="match status" value="1"/>
</dbReference>
<feature type="domain" description="GIY-YIG" evidence="2">
    <location>
        <begin position="2"/>
        <end position="78"/>
    </location>
</feature>
<evidence type="ECO:0000313" key="3">
    <source>
        <dbReference type="EMBL" id="PME27106.1"/>
    </source>
</evidence>
<reference evidence="3 4" key="1">
    <citation type="journal article" date="2018" name="Nature">
        <title>A major lineage of non-tailed dsDNA viruses as unrecognized killers of marine bacteria.</title>
        <authorList>
            <person name="Kauffman K.M."/>
            <person name="Hussain F.A."/>
            <person name="Yang J."/>
            <person name="Arevalo P."/>
            <person name="Brown J.M."/>
            <person name="Chang W.K."/>
            <person name="VanInsberghe D."/>
            <person name="Elsherbini J."/>
            <person name="Sharma R.S."/>
            <person name="Cutler M.B."/>
            <person name="Kelly L."/>
            <person name="Polz M.F."/>
        </authorList>
    </citation>
    <scope>NUCLEOTIDE SEQUENCE [LARGE SCALE GENOMIC DNA]</scope>
    <source>
        <strain evidence="3 4">10N.286.55.E1</strain>
    </source>
</reference>
<comment type="caution">
    <text evidence="3">The sequence shown here is derived from an EMBL/GenBank/DDBJ whole genome shotgun (WGS) entry which is preliminary data.</text>
</comment>